<organism evidence="1">
    <name type="scientific">marine sediment metagenome</name>
    <dbReference type="NCBI Taxonomy" id="412755"/>
    <lineage>
        <taxon>unclassified sequences</taxon>
        <taxon>metagenomes</taxon>
        <taxon>ecological metagenomes</taxon>
    </lineage>
</organism>
<dbReference type="AlphaFoldDB" id="A0A0F9RUB5"/>
<comment type="caution">
    <text evidence="1">The sequence shown here is derived from an EMBL/GenBank/DDBJ whole genome shotgun (WGS) entry which is preliminary data.</text>
</comment>
<proteinExistence type="predicted"/>
<dbReference type="EMBL" id="LAZR01000969">
    <property type="protein sequence ID" value="KKN53487.1"/>
    <property type="molecule type" value="Genomic_DNA"/>
</dbReference>
<sequence>MVQDILGQIQILRDHLQSAKESINLILDINSGGLLNTVSNLLDKCIKMVDCVQKVLKDRE</sequence>
<protein>
    <submittedName>
        <fullName evidence="1">Uncharacterized protein</fullName>
    </submittedName>
</protein>
<accession>A0A0F9RUB5</accession>
<name>A0A0F9RUB5_9ZZZZ</name>
<evidence type="ECO:0000313" key="1">
    <source>
        <dbReference type="EMBL" id="KKN53487.1"/>
    </source>
</evidence>
<reference evidence="1" key="1">
    <citation type="journal article" date="2015" name="Nature">
        <title>Complex archaea that bridge the gap between prokaryotes and eukaryotes.</title>
        <authorList>
            <person name="Spang A."/>
            <person name="Saw J.H."/>
            <person name="Jorgensen S.L."/>
            <person name="Zaremba-Niedzwiedzka K."/>
            <person name="Martijn J."/>
            <person name="Lind A.E."/>
            <person name="van Eijk R."/>
            <person name="Schleper C."/>
            <person name="Guy L."/>
            <person name="Ettema T.J."/>
        </authorList>
    </citation>
    <scope>NUCLEOTIDE SEQUENCE</scope>
</reference>
<gene>
    <name evidence="1" type="ORF">LCGC14_0601840</name>
</gene>